<gene>
    <name evidence="2" type="ORF">HTEP1355_LOCUS9878</name>
</gene>
<proteinExistence type="predicted"/>
<dbReference type="InterPro" id="IPR011053">
    <property type="entry name" value="Single_hybrid_motif"/>
</dbReference>
<dbReference type="InterPro" id="IPR045257">
    <property type="entry name" value="E2/Pdx1"/>
</dbReference>
<feature type="domain" description="Lipoyl-binding" evidence="1">
    <location>
        <begin position="1"/>
        <end position="78"/>
    </location>
</feature>
<dbReference type="CDD" id="cd06849">
    <property type="entry name" value="lipoyl_domain"/>
    <property type="match status" value="1"/>
</dbReference>
<name>A0A7S0YW53_9CRYP</name>
<dbReference type="AlphaFoldDB" id="A0A7S0YW53"/>
<dbReference type="Pfam" id="PF00364">
    <property type="entry name" value="Biotin_lipoyl"/>
    <property type="match status" value="1"/>
</dbReference>
<protein>
    <recommendedName>
        <fullName evidence="1">Lipoyl-binding domain-containing protein</fullName>
    </recommendedName>
</protein>
<evidence type="ECO:0000313" key="2">
    <source>
        <dbReference type="EMBL" id="CAD8796238.1"/>
    </source>
</evidence>
<dbReference type="EMBL" id="HBFN01016952">
    <property type="protein sequence ID" value="CAD8796238.1"/>
    <property type="molecule type" value="Transcribed_RNA"/>
</dbReference>
<dbReference type="Gene3D" id="2.40.50.100">
    <property type="match status" value="1"/>
</dbReference>
<organism evidence="2">
    <name type="scientific">Hemiselmis tepida</name>
    <dbReference type="NCBI Taxonomy" id="464990"/>
    <lineage>
        <taxon>Eukaryota</taxon>
        <taxon>Cryptophyceae</taxon>
        <taxon>Cryptomonadales</taxon>
        <taxon>Hemiselmidaceae</taxon>
        <taxon>Hemiselmis</taxon>
    </lineage>
</organism>
<accession>A0A7S0YW53</accession>
<dbReference type="InterPro" id="IPR000089">
    <property type="entry name" value="Biotin_lipoyl"/>
</dbReference>
<dbReference type="GO" id="GO:0045254">
    <property type="term" value="C:pyruvate dehydrogenase complex"/>
    <property type="evidence" value="ECO:0007669"/>
    <property type="project" value="InterPro"/>
</dbReference>
<sequence>MPMPKLTPQMESAVLSKWLIKEGDEVSAGDLVCELEVEGLNPELPHATMLIETHEAGFVARLLEAEGSRVAADRGILVLCDDEASKDQFAGYERKDGPSPNSGSGDSGARVFCWQAYVKGPPVPGMG</sequence>
<dbReference type="SUPFAM" id="SSF51230">
    <property type="entry name" value="Single hybrid motif"/>
    <property type="match status" value="1"/>
</dbReference>
<dbReference type="PANTHER" id="PTHR23151:SF90">
    <property type="entry name" value="DIHYDROLIPOYLLYSINE-RESIDUE ACETYLTRANSFERASE COMPONENT OF PYRUVATE DEHYDROGENASE COMPLEX, MITOCHONDRIAL-RELATED"/>
    <property type="match status" value="1"/>
</dbReference>
<reference evidence="2" key="1">
    <citation type="submission" date="2021-01" db="EMBL/GenBank/DDBJ databases">
        <authorList>
            <person name="Corre E."/>
            <person name="Pelletier E."/>
            <person name="Niang G."/>
            <person name="Scheremetjew M."/>
            <person name="Finn R."/>
            <person name="Kale V."/>
            <person name="Holt S."/>
            <person name="Cochrane G."/>
            <person name="Meng A."/>
            <person name="Brown T."/>
            <person name="Cohen L."/>
        </authorList>
    </citation>
    <scope>NUCLEOTIDE SEQUENCE</scope>
    <source>
        <strain evidence="2">CCMP443</strain>
    </source>
</reference>
<dbReference type="GO" id="GO:0006086">
    <property type="term" value="P:pyruvate decarboxylation to acetyl-CoA"/>
    <property type="evidence" value="ECO:0007669"/>
    <property type="project" value="InterPro"/>
</dbReference>
<dbReference type="PANTHER" id="PTHR23151">
    <property type="entry name" value="DIHYDROLIPOAMIDE ACETYL/SUCCINYL-TRANSFERASE-RELATED"/>
    <property type="match status" value="1"/>
</dbReference>
<evidence type="ECO:0000259" key="1">
    <source>
        <dbReference type="Pfam" id="PF00364"/>
    </source>
</evidence>